<reference evidence="2" key="1">
    <citation type="journal article" date="2013" name="Genome Announc.">
        <title>Genome sequence of the basidiomycetous yeast Pseudozyma antarctica T-34, a producer of the glycolipid biosurfactants mannosylerythritol lipids.</title>
        <authorList>
            <person name="Morita T."/>
            <person name="Koike H."/>
            <person name="Koyama Y."/>
            <person name="Hagiwara H."/>
            <person name="Ito E."/>
            <person name="Fukuoka T."/>
            <person name="Imura T."/>
            <person name="Machida M."/>
            <person name="Kitamoto D."/>
        </authorList>
    </citation>
    <scope>NUCLEOTIDE SEQUENCE [LARGE SCALE GENOMIC DNA]</scope>
    <source>
        <strain evidence="2">T-34</strain>
    </source>
</reference>
<accession>M9MEJ2</accession>
<protein>
    <submittedName>
        <fullName evidence="1">Uncharacterized protein</fullName>
    </submittedName>
</protein>
<dbReference type="PANTHER" id="PTHR28523:SF1">
    <property type="entry name" value="CYTOCHROME C OXIDASE ASSEMBLY FACTOR 1"/>
    <property type="match status" value="1"/>
</dbReference>
<dbReference type="EMBL" id="DF196775">
    <property type="protein sequence ID" value="GAC73507.1"/>
    <property type="molecule type" value="Genomic_DNA"/>
</dbReference>
<dbReference type="OrthoDB" id="2100652at2759"/>
<dbReference type="AlphaFoldDB" id="M9MEJ2"/>
<dbReference type="PANTHER" id="PTHR28523">
    <property type="entry name" value="CYTOCHROME C OXIDASE ASSEMBLY FACTOR 1"/>
    <property type="match status" value="1"/>
</dbReference>
<evidence type="ECO:0000313" key="1">
    <source>
        <dbReference type="EMBL" id="GAC73507.1"/>
    </source>
</evidence>
<organism evidence="1 2">
    <name type="scientific">Pseudozyma antarctica (strain T-34)</name>
    <name type="common">Yeast</name>
    <name type="synonym">Candida antarctica</name>
    <dbReference type="NCBI Taxonomy" id="1151754"/>
    <lineage>
        <taxon>Eukaryota</taxon>
        <taxon>Fungi</taxon>
        <taxon>Dikarya</taxon>
        <taxon>Basidiomycota</taxon>
        <taxon>Ustilaginomycotina</taxon>
        <taxon>Ustilaginomycetes</taxon>
        <taxon>Ustilaginales</taxon>
        <taxon>Ustilaginaceae</taxon>
        <taxon>Moesziomyces</taxon>
    </lineage>
</organism>
<name>M9MEJ2_PSEA3</name>
<dbReference type="InterPro" id="IPR014807">
    <property type="entry name" value="Coa1"/>
</dbReference>
<dbReference type="GO" id="GO:0005743">
    <property type="term" value="C:mitochondrial inner membrane"/>
    <property type="evidence" value="ECO:0007669"/>
    <property type="project" value="TreeGrafter"/>
</dbReference>
<sequence>MQGVRIPACSQDCYGVARLGGVKAVEQAPAVQSVAMLIWLDGAAGCPTELRSSVGLSGDSSGPQQPARIVHIGIQGVRMIGRLFPRTLALGARGYTTRTARRELPPVPNTFPLLAFAATAAVGSWGAFTVYATNKEKLSSSIFKSILAQVKSSPSVHSLLSSAPVLKRELWLGGVPHVKGAVNMMQGRVDLSFKITTDKEEDEATVYFTSIRAHKHAPFDIIRFLVVSDKGSVSLLDQGLTTIDDEGDIV</sequence>
<proteinExistence type="predicted"/>
<evidence type="ECO:0000313" key="2">
    <source>
        <dbReference type="Proteomes" id="UP000011976"/>
    </source>
</evidence>
<dbReference type="Proteomes" id="UP000011976">
    <property type="component" value="Unassembled WGS sequence"/>
</dbReference>
<gene>
    <name evidence="1" type="ORF">PANT_9c00156</name>
</gene>
<dbReference type="Pfam" id="PF08695">
    <property type="entry name" value="Coa1"/>
    <property type="match status" value="1"/>
</dbReference>
<dbReference type="GO" id="GO:0033617">
    <property type="term" value="P:mitochondrial respiratory chain complex IV assembly"/>
    <property type="evidence" value="ECO:0007669"/>
    <property type="project" value="InterPro"/>
</dbReference>
<dbReference type="InterPro" id="IPR042432">
    <property type="entry name" value="Coa1_fungi"/>
</dbReference>